<sequence>MGERRRLELDFRAVRSGLGIGEFVRSAKVFGHVDEVFQAREHGYRRIDDFTLLHVMNFDVSVSYSLAMTRADLVCIQATIAGRYNRWIGQRMDLVAPHRLQVSNIPLSVSDTDAGARLRGVLIVCERKHFIDRYGLNIERVPPAYRPIFLSREGTPEVLSLPLSPAGIAMVDQIVSCRYGEPLRGLFVGAKAVEIICDVVSQLHALRLHAPPRPIGEQTKVRAIETAAEIYRREFGDPPTIEQLVRRVGLNRNELTRGFRDIFGVTPHAYAQARRMEQAQEMLHRGDLSISEIARRVGYEGYSSFARAYHAYYSRPPALAGQGG</sequence>
<dbReference type="Proteomes" id="UP000248887">
    <property type="component" value="Unassembled WGS sequence"/>
</dbReference>
<dbReference type="SMART" id="SM00342">
    <property type="entry name" value="HTH_ARAC"/>
    <property type="match status" value="1"/>
</dbReference>
<dbReference type="InterPro" id="IPR053142">
    <property type="entry name" value="PchR_regulatory_protein"/>
</dbReference>
<dbReference type="InterPro" id="IPR009057">
    <property type="entry name" value="Homeodomain-like_sf"/>
</dbReference>
<keyword evidence="1" id="KW-0805">Transcription regulation</keyword>
<dbReference type="PROSITE" id="PS01124">
    <property type="entry name" value="HTH_ARAC_FAMILY_2"/>
    <property type="match status" value="1"/>
</dbReference>
<dbReference type="SUPFAM" id="SSF46689">
    <property type="entry name" value="Homeodomain-like"/>
    <property type="match status" value="2"/>
</dbReference>
<dbReference type="AlphaFoldDB" id="A0A2W5QSD1"/>
<feature type="domain" description="HTH araC/xylS-type" evidence="3">
    <location>
        <begin position="225"/>
        <end position="323"/>
    </location>
</feature>
<comment type="caution">
    <text evidence="4">The sequence shown here is derived from an EMBL/GenBank/DDBJ whole genome shotgun (WGS) entry which is preliminary data.</text>
</comment>
<proteinExistence type="predicted"/>
<evidence type="ECO:0000256" key="1">
    <source>
        <dbReference type="ARBA" id="ARBA00023015"/>
    </source>
</evidence>
<dbReference type="Pfam" id="PF12833">
    <property type="entry name" value="HTH_18"/>
    <property type="match status" value="1"/>
</dbReference>
<evidence type="ECO:0000313" key="4">
    <source>
        <dbReference type="EMBL" id="PZQ80112.1"/>
    </source>
</evidence>
<protein>
    <submittedName>
        <fullName evidence="4">AraC family transcriptional regulator</fullName>
    </submittedName>
</protein>
<name>A0A2W5QSD1_ANCNO</name>
<gene>
    <name evidence="4" type="ORF">DI549_18075</name>
</gene>
<dbReference type="GO" id="GO:0003700">
    <property type="term" value="F:DNA-binding transcription factor activity"/>
    <property type="evidence" value="ECO:0007669"/>
    <property type="project" value="InterPro"/>
</dbReference>
<dbReference type="Gene3D" id="1.10.10.60">
    <property type="entry name" value="Homeodomain-like"/>
    <property type="match status" value="2"/>
</dbReference>
<evidence type="ECO:0000259" key="3">
    <source>
        <dbReference type="PROSITE" id="PS01124"/>
    </source>
</evidence>
<reference evidence="4 5" key="1">
    <citation type="submission" date="2017-08" db="EMBL/GenBank/DDBJ databases">
        <title>Infants hospitalized years apart are colonized by the same room-sourced microbial strains.</title>
        <authorList>
            <person name="Brooks B."/>
            <person name="Olm M.R."/>
            <person name="Firek B.A."/>
            <person name="Baker R."/>
            <person name="Thomas B.C."/>
            <person name="Morowitz M.J."/>
            <person name="Banfield J.F."/>
        </authorList>
    </citation>
    <scope>NUCLEOTIDE SEQUENCE [LARGE SCALE GENOMIC DNA]</scope>
    <source>
        <strain evidence="4">S2_005_001_R2_27</strain>
    </source>
</reference>
<evidence type="ECO:0000313" key="5">
    <source>
        <dbReference type="Proteomes" id="UP000248887"/>
    </source>
</evidence>
<dbReference type="PANTHER" id="PTHR47893">
    <property type="entry name" value="REGULATORY PROTEIN PCHR"/>
    <property type="match status" value="1"/>
</dbReference>
<evidence type="ECO:0000256" key="2">
    <source>
        <dbReference type="ARBA" id="ARBA00023163"/>
    </source>
</evidence>
<keyword evidence="2" id="KW-0804">Transcription</keyword>
<dbReference type="InterPro" id="IPR018060">
    <property type="entry name" value="HTH_AraC"/>
</dbReference>
<dbReference type="EMBL" id="QFQD01000071">
    <property type="protein sequence ID" value="PZQ80112.1"/>
    <property type="molecule type" value="Genomic_DNA"/>
</dbReference>
<accession>A0A2W5QSD1</accession>
<organism evidence="4 5">
    <name type="scientific">Ancylobacter novellus</name>
    <name type="common">Thiobacillus novellus</name>
    <dbReference type="NCBI Taxonomy" id="921"/>
    <lineage>
        <taxon>Bacteria</taxon>
        <taxon>Pseudomonadati</taxon>
        <taxon>Pseudomonadota</taxon>
        <taxon>Alphaproteobacteria</taxon>
        <taxon>Hyphomicrobiales</taxon>
        <taxon>Xanthobacteraceae</taxon>
        <taxon>Ancylobacter</taxon>
    </lineage>
</organism>
<dbReference type="PANTHER" id="PTHR47893:SF1">
    <property type="entry name" value="REGULATORY PROTEIN PCHR"/>
    <property type="match status" value="1"/>
</dbReference>
<dbReference type="GO" id="GO:0043565">
    <property type="term" value="F:sequence-specific DNA binding"/>
    <property type="evidence" value="ECO:0007669"/>
    <property type="project" value="InterPro"/>
</dbReference>